<dbReference type="PANTHER" id="PTHR32347">
    <property type="entry name" value="EFFLUX SYSTEM COMPONENT YKNX-RELATED"/>
    <property type="match status" value="1"/>
</dbReference>
<dbReference type="EMBL" id="MHFR01000052">
    <property type="protein sequence ID" value="OGW96208.1"/>
    <property type="molecule type" value="Genomic_DNA"/>
</dbReference>
<comment type="subcellular location">
    <subcellularLocation>
        <location evidence="1">Cell envelope</location>
    </subcellularLocation>
</comment>
<dbReference type="InterPro" id="IPR050465">
    <property type="entry name" value="UPF0194_transport"/>
</dbReference>
<dbReference type="Gene3D" id="2.40.50.100">
    <property type="match status" value="1"/>
</dbReference>
<dbReference type="AlphaFoldDB" id="A0A1G1KTE7"/>
<gene>
    <name evidence="4" type="ORF">A3G33_00145</name>
</gene>
<accession>A0A1G1KTE7</accession>
<proteinExistence type="predicted"/>
<reference evidence="4 5" key="1">
    <citation type="journal article" date="2016" name="Nat. Commun.">
        <title>Thousands of microbial genomes shed light on interconnected biogeochemical processes in an aquifer system.</title>
        <authorList>
            <person name="Anantharaman K."/>
            <person name="Brown C.T."/>
            <person name="Hug L.A."/>
            <person name="Sharon I."/>
            <person name="Castelle C.J."/>
            <person name="Probst A.J."/>
            <person name="Thomas B.C."/>
            <person name="Singh A."/>
            <person name="Wilkins M.J."/>
            <person name="Karaoz U."/>
            <person name="Brodie E.L."/>
            <person name="Williams K.H."/>
            <person name="Hubbard S.S."/>
            <person name="Banfield J.F."/>
        </authorList>
    </citation>
    <scope>NUCLEOTIDE SEQUENCE [LARGE SCALE GENOMIC DNA]</scope>
</reference>
<comment type="caution">
    <text evidence="4">The sequence shown here is derived from an EMBL/GenBank/DDBJ whole genome shotgun (WGS) entry which is preliminary data.</text>
</comment>
<dbReference type="Gene3D" id="2.40.30.170">
    <property type="match status" value="1"/>
</dbReference>
<keyword evidence="2" id="KW-0175">Coiled coil</keyword>
<dbReference type="GO" id="GO:0030313">
    <property type="term" value="C:cell envelope"/>
    <property type="evidence" value="ECO:0007669"/>
    <property type="project" value="UniProtKB-SubCell"/>
</dbReference>
<feature type="domain" description="CzcB-like barrel-sandwich hybrid" evidence="3">
    <location>
        <begin position="65"/>
        <end position="157"/>
    </location>
</feature>
<evidence type="ECO:0000259" key="3">
    <source>
        <dbReference type="Pfam" id="PF25973"/>
    </source>
</evidence>
<organism evidence="4 5">
    <name type="scientific">Candidatus Danuiimicrobium aquiferis</name>
    <dbReference type="NCBI Taxonomy" id="1801832"/>
    <lineage>
        <taxon>Bacteria</taxon>
        <taxon>Pseudomonadati</taxon>
        <taxon>Candidatus Omnitrophota</taxon>
        <taxon>Candidatus Danuiimicrobium</taxon>
    </lineage>
</organism>
<name>A0A1G1KTE7_9BACT</name>
<sequence>MKNKISSRLVKIGLVIVGLFIFLKLISSCTHSKDAFQIVRSIQVTKGNLDVKITAMGTVKPYNRVEIKPPIAGRVEEVLVKEGDAVKQGQIVAWMSSVERAALLDAARAQGDAAFKRWQEAYKPAPMLAPLDGMIIVRAVEPGQTVSTADPVVVISDKLIIEALVDETDLSFIALEQKTEIRLDAYPEDVFWGKVDHITYESQLVNNVNVYGVDIVPDKILSAFRSGMTADVTFIVKERKNILLVPSEAVSEWPKNLKKPEGMEFAVYRKEFGGKLAPVPIRIGESDGRMTEILNGVTEGMRIEIVKKKQQALSTNPFSAFGARKNERKPQS</sequence>
<evidence type="ECO:0000256" key="2">
    <source>
        <dbReference type="ARBA" id="ARBA00023054"/>
    </source>
</evidence>
<dbReference type="Gene3D" id="2.40.420.20">
    <property type="match status" value="1"/>
</dbReference>
<evidence type="ECO:0000256" key="1">
    <source>
        <dbReference type="ARBA" id="ARBA00004196"/>
    </source>
</evidence>
<evidence type="ECO:0000313" key="5">
    <source>
        <dbReference type="Proteomes" id="UP000178187"/>
    </source>
</evidence>
<protein>
    <recommendedName>
        <fullName evidence="3">CzcB-like barrel-sandwich hybrid domain-containing protein</fullName>
    </recommendedName>
</protein>
<dbReference type="InterPro" id="IPR058647">
    <property type="entry name" value="BSH_CzcB-like"/>
</dbReference>
<dbReference type="SUPFAM" id="SSF111369">
    <property type="entry name" value="HlyD-like secretion proteins"/>
    <property type="match status" value="1"/>
</dbReference>
<dbReference type="Proteomes" id="UP000178187">
    <property type="component" value="Unassembled WGS sequence"/>
</dbReference>
<dbReference type="Pfam" id="PF25973">
    <property type="entry name" value="BSH_CzcB"/>
    <property type="match status" value="1"/>
</dbReference>
<evidence type="ECO:0000313" key="4">
    <source>
        <dbReference type="EMBL" id="OGW96208.1"/>
    </source>
</evidence>